<keyword evidence="9" id="KW-1185">Reference proteome</keyword>
<name>A0ABS1HL78_9BACT</name>
<evidence type="ECO:0000256" key="4">
    <source>
        <dbReference type="ARBA" id="ARBA00022679"/>
    </source>
</evidence>
<dbReference type="GO" id="GO:0016746">
    <property type="term" value="F:acyltransferase activity"/>
    <property type="evidence" value="ECO:0007669"/>
    <property type="project" value="UniProtKB-KW"/>
</dbReference>
<evidence type="ECO:0000256" key="1">
    <source>
        <dbReference type="ARBA" id="ARBA00004533"/>
    </source>
</evidence>
<feature type="transmembrane region" description="Helical" evidence="7">
    <location>
        <begin position="12"/>
        <end position="32"/>
    </location>
</feature>
<evidence type="ECO:0000256" key="5">
    <source>
        <dbReference type="ARBA" id="ARBA00023136"/>
    </source>
</evidence>
<keyword evidence="7" id="KW-1133">Transmembrane helix</keyword>
<keyword evidence="7" id="KW-0812">Transmembrane</keyword>
<dbReference type="PANTHER" id="PTHR30606">
    <property type="entry name" value="LIPID A BIOSYNTHESIS LAUROYL ACYLTRANSFERASE"/>
    <property type="match status" value="1"/>
</dbReference>
<keyword evidence="3" id="KW-0997">Cell inner membrane</keyword>
<reference evidence="8 9" key="1">
    <citation type="submission" date="2021-01" db="EMBL/GenBank/DDBJ databases">
        <title>Carboxyliciviraga sp.nov., isolated from coastal sediments.</title>
        <authorList>
            <person name="Lu D."/>
            <person name="Zhang T."/>
        </authorList>
    </citation>
    <scope>NUCLEOTIDE SEQUENCE [LARGE SCALE GENOMIC DNA]</scope>
    <source>
        <strain evidence="8 9">N1Y132</strain>
    </source>
</reference>
<evidence type="ECO:0000256" key="6">
    <source>
        <dbReference type="ARBA" id="ARBA00023315"/>
    </source>
</evidence>
<sequence>MQKVGNYIALGFLWLFSLQPFFMLYLFSNVLYHFIRLIGYRRHVINENLSYSFPEKSKEELRDIRLKFYRGFCDSLIETIKLQSISEKQMRKRVKVKNAEYLDKHAEAGKDVVGVMGHYACWEWVPSLNLHTKHLCCATYRPLVNVEFDKYMLKLREKWGNLNFTMRDTMREIVKLKRKDQRFLIGLIADQSPDKNKIQYWTKFLNQNTAVLLGPEKMAKSLKAPVVFLKMSRIKRGYYQIEVIPLVEKPELTADNEITEIHLKCLEEIIRERPEDWLWSHKRWKYSEEREIKTN</sequence>
<accession>A0ABS1HL78</accession>
<dbReference type="Pfam" id="PF03279">
    <property type="entry name" value="Lip_A_acyltrans"/>
    <property type="match status" value="1"/>
</dbReference>
<keyword evidence="4" id="KW-0808">Transferase</keyword>
<comment type="subcellular location">
    <subcellularLocation>
        <location evidence="1">Cell inner membrane</location>
    </subcellularLocation>
</comment>
<protein>
    <submittedName>
        <fullName evidence="8">Lysophospholipid acyltransferase family protein</fullName>
    </submittedName>
</protein>
<dbReference type="CDD" id="cd07984">
    <property type="entry name" value="LPLAT_LABLAT-like"/>
    <property type="match status" value="1"/>
</dbReference>
<proteinExistence type="predicted"/>
<evidence type="ECO:0000313" key="9">
    <source>
        <dbReference type="Proteomes" id="UP000605676"/>
    </source>
</evidence>
<keyword evidence="5 7" id="KW-0472">Membrane</keyword>
<dbReference type="RefSeq" id="WP_200465649.1">
    <property type="nucleotide sequence ID" value="NZ_JAENRR010000033.1"/>
</dbReference>
<dbReference type="PANTHER" id="PTHR30606:SF10">
    <property type="entry name" value="PHOSPHATIDYLINOSITOL MANNOSIDE ACYLTRANSFERASE"/>
    <property type="match status" value="1"/>
</dbReference>
<gene>
    <name evidence="8" type="ORF">JIV24_13840</name>
</gene>
<evidence type="ECO:0000256" key="7">
    <source>
        <dbReference type="SAM" id="Phobius"/>
    </source>
</evidence>
<dbReference type="InterPro" id="IPR004960">
    <property type="entry name" value="LipA_acyltrans"/>
</dbReference>
<comment type="caution">
    <text evidence="8">The sequence shown here is derived from an EMBL/GenBank/DDBJ whole genome shotgun (WGS) entry which is preliminary data.</text>
</comment>
<evidence type="ECO:0000256" key="2">
    <source>
        <dbReference type="ARBA" id="ARBA00022475"/>
    </source>
</evidence>
<dbReference type="Proteomes" id="UP000605676">
    <property type="component" value="Unassembled WGS sequence"/>
</dbReference>
<evidence type="ECO:0000313" key="8">
    <source>
        <dbReference type="EMBL" id="MBK3518421.1"/>
    </source>
</evidence>
<keyword evidence="2" id="KW-1003">Cell membrane</keyword>
<organism evidence="8 9">
    <name type="scientific">Carboxylicivirga marina</name>
    <dbReference type="NCBI Taxonomy" id="2800988"/>
    <lineage>
        <taxon>Bacteria</taxon>
        <taxon>Pseudomonadati</taxon>
        <taxon>Bacteroidota</taxon>
        <taxon>Bacteroidia</taxon>
        <taxon>Marinilabiliales</taxon>
        <taxon>Marinilabiliaceae</taxon>
        <taxon>Carboxylicivirga</taxon>
    </lineage>
</organism>
<dbReference type="EMBL" id="JAENRR010000033">
    <property type="protein sequence ID" value="MBK3518421.1"/>
    <property type="molecule type" value="Genomic_DNA"/>
</dbReference>
<keyword evidence="6 8" id="KW-0012">Acyltransferase</keyword>
<evidence type="ECO:0000256" key="3">
    <source>
        <dbReference type="ARBA" id="ARBA00022519"/>
    </source>
</evidence>